<evidence type="ECO:0008006" key="3">
    <source>
        <dbReference type="Google" id="ProtNLM"/>
    </source>
</evidence>
<proteinExistence type="predicted"/>
<keyword evidence="2" id="KW-1185">Reference proteome</keyword>
<dbReference type="Proteomes" id="UP001500751">
    <property type="component" value="Unassembled WGS sequence"/>
</dbReference>
<reference evidence="1 2" key="1">
    <citation type="journal article" date="2019" name="Int. J. Syst. Evol. Microbiol.">
        <title>The Global Catalogue of Microorganisms (GCM) 10K type strain sequencing project: providing services to taxonomists for standard genome sequencing and annotation.</title>
        <authorList>
            <consortium name="The Broad Institute Genomics Platform"/>
            <consortium name="The Broad Institute Genome Sequencing Center for Infectious Disease"/>
            <person name="Wu L."/>
            <person name="Ma J."/>
        </authorList>
    </citation>
    <scope>NUCLEOTIDE SEQUENCE [LARGE SCALE GENOMIC DNA]</scope>
    <source>
        <strain evidence="1 2">JCM 16014</strain>
    </source>
</reference>
<gene>
    <name evidence="1" type="ORF">GCM10009839_46980</name>
</gene>
<protein>
    <recommendedName>
        <fullName evidence="3">DNA-binding protein</fullName>
    </recommendedName>
</protein>
<dbReference type="EMBL" id="BAAAQN010000028">
    <property type="protein sequence ID" value="GAA2039588.1"/>
    <property type="molecule type" value="Genomic_DNA"/>
</dbReference>
<accession>A0ABN2UKY0</accession>
<evidence type="ECO:0000313" key="1">
    <source>
        <dbReference type="EMBL" id="GAA2039588.1"/>
    </source>
</evidence>
<dbReference type="RefSeq" id="WP_344667799.1">
    <property type="nucleotide sequence ID" value="NZ_BAAAQN010000028.1"/>
</dbReference>
<sequence length="1701" mass="182292">MSAETQTAAATEALLDAGAVIPWTGGPDDRPGDREDVLQARAYQHPALEGRTVVRLVPRALGEAEDLTMEFLGFGRLEADTADVGVVLRKSLGFPAWALVNDPANGHHALALVKEIERLGRQARNKPGLAKEGFDALGKRLAAAVPHFLPSYYEQVGRMFLTAENKNYAATMFTKARDAERAHGLPVDEDVLAESFLEFALNGALPAKAVGEYARALSARTAAPEAFQRFRLLVTERTSGGLPPYATLAADMKRLAKAAGLNVVEQEISLLRDLLDQPALVRAAKPFWVSYAPSLVKLAKAEPAVRGKLLAMNPAFPGADTGEAEAFWLDLLAECGALEALTAPIEQVPAEALPSDGAAGWLARFVAHRGRRWRRMPALQALVERMAPRLRAEGTPLDVVDQHRVDADLIDLCLDLGLPLVVDPDPRRVRRFDVDAWLDPDDPSERRGLAAFAADEYFSTLIDSGLDQFAAGSSYNNSHKTSPIADRFAELASAPGLLVGVSRWLEHRAAQVDSGGLPQLHAVLHLVRRAASAPVVAVNPEPVRHVATFDVAPVLAHALRSGILDEYSWPALDAACAKLSGIDVDADPGASVPTASDGRYEVVEQWPYLLVKKDANIAVVDGTGTVLEHLAAIPPAQQIWNFTLRHADGQLLILWRGPGISTGYWSGEPLRMLEASDFGYFSGSVTSMEIPGHGRSFGGRPLRAGDTTIEESGTIVSDGTTYWRLNGMHGTVWNEFDPATGAIGRASLPSFFEDRLPDGRTLRRHLCWVRPVVPGTEASPLGAADGLLGWRVHQSAGSGAGIGSGSGSGSGFGSDEALVGEAVDGRSFRLDLAVEEHGSDIPVGLVAFPGSAASSATTSAMTVGNHGWGQWNNLTLTDASQAVDVSHGRKTAELPVGERAPKYAKGTWCVPPVDYWHYLVPRDEAASGFLRTIDAARARALMEAAKRGLKGFTDSEDAAGDDTTDNADALTLAPIVEAVRTELPEVTHPNLIAGIAGYVREAIEREADVTRIAEALDAHGEADDDDVLDPRLTLPPWNIDLMAAAANLADVGRAYYNETPLPPGISLSHLVSAFQGKDISKQQHGGAKMLQAVDLLAALPALAYRAASPIQPDAVRRTLSQLVAAVAASGITDAASGIRGVRNVQLDGPDVKRTDTTGRVLPTPNGCVVLCAVENEYRDNQMVIFWHGVQLSATETFDEKIDGWTLTVRNTVGRWPEGLLDRVADLLASGPFAWDPSAAERFATATGLTVPEAVIALAGLPGVQRYGGSKLDPETRNRLGLKPAQAKAAFSQFERISDQARVKLLTALAGADIAELWTKGPDVEAAAAWWVEQYGRRAAVSEELITEAHTALKLRNSWRTRIPVSDILQGLSDLGSWQLMQTPFTAADAADSSSYGDSKGLGEDRARDVARALLWLAYRLPYGDPLRAVLPEAARLLRDRLCDTGTRINSGWVQGVDRLETTLGIQAVATDDPSPEDAPWVKIGPFRARLGNNGWYLTQVVPGDLSGADDPALDLMVVLGPGGSAVPLLRTVLSGALDAVMVEPEVGEPYPAQDPTRSVPHLVEAAATRLSLSPDAAALYLMLLALPDPTDRNTAAWTGWKPARLKAARAELSATELVVTGTRARAGRTMFLPGAWHAFGAPVLPVEAWKSRWLGISAQGRVELDIIVPRLPVVDLFEAAWQRVVDGDPPRLEELKTGRRR</sequence>
<evidence type="ECO:0000313" key="2">
    <source>
        <dbReference type="Proteomes" id="UP001500751"/>
    </source>
</evidence>
<comment type="caution">
    <text evidence="1">The sequence shown here is derived from an EMBL/GenBank/DDBJ whole genome shotgun (WGS) entry which is preliminary data.</text>
</comment>
<organism evidence="1 2">
    <name type="scientific">Catenulispora yoronensis</name>
    <dbReference type="NCBI Taxonomy" id="450799"/>
    <lineage>
        <taxon>Bacteria</taxon>
        <taxon>Bacillati</taxon>
        <taxon>Actinomycetota</taxon>
        <taxon>Actinomycetes</taxon>
        <taxon>Catenulisporales</taxon>
        <taxon>Catenulisporaceae</taxon>
        <taxon>Catenulispora</taxon>
    </lineage>
</organism>
<name>A0ABN2UKY0_9ACTN</name>